<evidence type="ECO:0000256" key="3">
    <source>
        <dbReference type="ARBA" id="ARBA00006001"/>
    </source>
</evidence>
<evidence type="ECO:0000256" key="19">
    <source>
        <dbReference type="PIRNR" id="PIRNR017184"/>
    </source>
</evidence>
<gene>
    <name evidence="22" type="primary">nnr</name>
    <name evidence="17" type="synonym">nnrD</name>
    <name evidence="18" type="synonym">nnrE</name>
    <name evidence="22" type="ORF">XYCOK13_38530</name>
</gene>
<keyword evidence="6 17" id="KW-0547">Nucleotide-binding</keyword>
<comment type="cofactor">
    <cofactor evidence="18 19">
        <name>K(+)</name>
        <dbReference type="ChEBI" id="CHEBI:29103"/>
    </cofactor>
    <text evidence="18 19">Binds 1 potassium ion per subunit.</text>
</comment>
<comment type="subunit">
    <text evidence="17">Homotetramer.</text>
</comment>
<evidence type="ECO:0000259" key="20">
    <source>
        <dbReference type="PROSITE" id="PS51383"/>
    </source>
</evidence>
<accession>A0A8J4M3N7</accession>
<keyword evidence="9 18" id="KW-0630">Potassium</keyword>
<dbReference type="Pfam" id="PF01256">
    <property type="entry name" value="Carb_kinase"/>
    <property type="match status" value="1"/>
</dbReference>
<evidence type="ECO:0000256" key="17">
    <source>
        <dbReference type="HAMAP-Rule" id="MF_01965"/>
    </source>
</evidence>
<evidence type="ECO:0000256" key="2">
    <source>
        <dbReference type="ARBA" id="ARBA00000909"/>
    </source>
</evidence>
<comment type="function">
    <text evidence="17">Catalyzes the dehydration of the S-form of NAD(P)HX at the expense of ADP, which is converted to AMP. Together with NAD(P)HX epimerase, which catalyzes the epimerization of the S- and R-forms, the enzyme allows the repair of both epimers of NAD(P)HX, a damaged form of NAD(P)H that is a result of enzymatic or heat-dependent hydration.</text>
</comment>
<dbReference type="InterPro" id="IPR004443">
    <property type="entry name" value="YjeF_N_dom"/>
</dbReference>
<evidence type="ECO:0000256" key="14">
    <source>
        <dbReference type="ARBA" id="ARBA00025153"/>
    </source>
</evidence>
<feature type="binding site" evidence="18">
    <location>
        <position position="165"/>
    </location>
    <ligand>
        <name>K(+)</name>
        <dbReference type="ChEBI" id="CHEBI:29103"/>
    </ligand>
</feature>
<comment type="similarity">
    <text evidence="4 19">In the C-terminal section; belongs to the NnrD/CARKD family.</text>
</comment>
<evidence type="ECO:0000256" key="4">
    <source>
        <dbReference type="ARBA" id="ARBA00009524"/>
    </source>
</evidence>
<dbReference type="GO" id="GO:0052855">
    <property type="term" value="F:ADP-dependent NAD(P)H-hydrate dehydratase activity"/>
    <property type="evidence" value="ECO:0007669"/>
    <property type="project" value="UniProtKB-UniRule"/>
</dbReference>
<dbReference type="Gene3D" id="3.40.1190.20">
    <property type="match status" value="1"/>
</dbReference>
<comment type="similarity">
    <text evidence="3 19">In the N-terminal section; belongs to the NnrE/AIBP family.</text>
</comment>
<keyword evidence="8 17" id="KW-0521">NADP</keyword>
<sequence length="512" mass="53860">MYLVTAEQMRQIDRYTIDTIGIPAAVLMENAGRATAEEVLRICNTLADSEQRKPWLVLVGKGHNGADGLVAARHLHEHGAAVSLLYAFPPDTLHGEPARQRDIIRHWPIPAGVYEPGAMDWSRFAGVVDALLGTGFKGAPREPLASLIREANASGLPIVALDLPSGLDADTGLAAEPCIRASSTVALAFLKRGQVQQPGAALCGQITVQPIGIPLHLAERFQVSARLATKTEITREWGDPHAPRQADAHKGTYGHAVMAAGSLAYSGAGLLATRAALRIGTGLVTWAHPGKLTERLFGLAAEAILQGLPDQGSGEWRSVAPEALAALTVGKQALVLGPGLGRFEGDKAWLKQVWEHTDVPLLLDADALNMLAAAEDFTGWKKRSQPAILTPHPGEMARLSRMTAREVQQNRIAAASGFAQEHGVILVLKGANTVTASPTGRIWVNSTGNPGMAAGGSGDVLAGVIGGLLAQGYEPEAAAVIGVWQHGAAGDKVRDARQSERSLLAGDIVEAL</sequence>
<dbReference type="EC" id="5.1.99.6" evidence="19"/>
<proteinExistence type="inferred from homology"/>
<evidence type="ECO:0000259" key="21">
    <source>
        <dbReference type="PROSITE" id="PS51385"/>
    </source>
</evidence>
<dbReference type="PROSITE" id="PS51385">
    <property type="entry name" value="YJEF_N"/>
    <property type="match status" value="1"/>
</dbReference>
<dbReference type="InterPro" id="IPR000631">
    <property type="entry name" value="CARKD"/>
</dbReference>
<feature type="domain" description="YjeF N-terminal" evidence="21">
    <location>
        <begin position="9"/>
        <end position="219"/>
    </location>
</feature>
<dbReference type="Proteomes" id="UP000677918">
    <property type="component" value="Unassembled WGS sequence"/>
</dbReference>
<evidence type="ECO:0000256" key="1">
    <source>
        <dbReference type="ARBA" id="ARBA00000013"/>
    </source>
</evidence>
<comment type="catalytic activity">
    <reaction evidence="16 17 19">
        <text>(6S)-NADPHX + ADP = AMP + phosphate + NADPH + H(+)</text>
        <dbReference type="Rhea" id="RHEA:32235"/>
        <dbReference type="ChEBI" id="CHEBI:15378"/>
        <dbReference type="ChEBI" id="CHEBI:43474"/>
        <dbReference type="ChEBI" id="CHEBI:57783"/>
        <dbReference type="ChEBI" id="CHEBI:64076"/>
        <dbReference type="ChEBI" id="CHEBI:456215"/>
        <dbReference type="ChEBI" id="CHEBI:456216"/>
        <dbReference type="EC" id="4.2.1.136"/>
    </reaction>
</comment>
<feature type="binding site" evidence="18">
    <location>
        <begin position="133"/>
        <end position="139"/>
    </location>
    <ligand>
        <name>(6S)-NADPHX</name>
        <dbReference type="ChEBI" id="CHEBI:64076"/>
    </ligand>
</feature>
<dbReference type="SUPFAM" id="SSF64153">
    <property type="entry name" value="YjeF N-terminal domain-like"/>
    <property type="match status" value="1"/>
</dbReference>
<comment type="cofactor">
    <cofactor evidence="17">
        <name>Mg(2+)</name>
        <dbReference type="ChEBI" id="CHEBI:18420"/>
    </cofactor>
</comment>
<dbReference type="GO" id="GO:0005524">
    <property type="term" value="F:ATP binding"/>
    <property type="evidence" value="ECO:0007669"/>
    <property type="project" value="UniProtKB-UniRule"/>
</dbReference>
<evidence type="ECO:0000256" key="6">
    <source>
        <dbReference type="ARBA" id="ARBA00022741"/>
    </source>
</evidence>
<dbReference type="PANTHER" id="PTHR12592:SF0">
    <property type="entry name" value="ATP-DEPENDENT (S)-NAD(P)H-HYDRATE DEHYDRATASE"/>
    <property type="match status" value="1"/>
</dbReference>
<keyword evidence="12 17" id="KW-0456">Lyase</keyword>
<comment type="catalytic activity">
    <reaction evidence="1 18 19">
        <text>(6R)-NADHX = (6S)-NADHX</text>
        <dbReference type="Rhea" id="RHEA:32215"/>
        <dbReference type="ChEBI" id="CHEBI:64074"/>
        <dbReference type="ChEBI" id="CHEBI:64075"/>
        <dbReference type="EC" id="5.1.99.6"/>
    </reaction>
</comment>
<evidence type="ECO:0000256" key="10">
    <source>
        <dbReference type="ARBA" id="ARBA00023027"/>
    </source>
</evidence>
<dbReference type="InterPro" id="IPR030677">
    <property type="entry name" value="Nnr"/>
</dbReference>
<evidence type="ECO:0000256" key="9">
    <source>
        <dbReference type="ARBA" id="ARBA00022958"/>
    </source>
</evidence>
<comment type="similarity">
    <text evidence="17">Belongs to the NnrD/CARKD family.</text>
</comment>
<dbReference type="AlphaFoldDB" id="A0A8J4M3N7"/>
<protein>
    <recommendedName>
        <fullName evidence="19">Bifunctional NAD(P)H-hydrate repair enzyme</fullName>
    </recommendedName>
    <alternativeName>
        <fullName evidence="19">Nicotinamide nucleotide repair protein</fullName>
    </alternativeName>
    <domain>
        <recommendedName>
            <fullName evidence="19">ADP-dependent (S)-NAD(P)H-hydrate dehydratase</fullName>
            <ecNumber evidence="19">4.2.1.136</ecNumber>
        </recommendedName>
        <alternativeName>
            <fullName evidence="19">ADP-dependent NAD(P)HX dehydratase</fullName>
        </alternativeName>
    </domain>
    <domain>
        <recommendedName>
            <fullName evidence="19">NAD(P)H-hydrate epimerase</fullName>
            <ecNumber evidence="19">5.1.99.6</ecNumber>
        </recommendedName>
    </domain>
</protein>
<feature type="binding site" evidence="18">
    <location>
        <position position="162"/>
    </location>
    <ligand>
        <name>(6S)-NADPHX</name>
        <dbReference type="ChEBI" id="CHEBI:64076"/>
    </ligand>
</feature>
<dbReference type="GO" id="GO:0046872">
    <property type="term" value="F:metal ion binding"/>
    <property type="evidence" value="ECO:0007669"/>
    <property type="project" value="UniProtKB-UniRule"/>
</dbReference>
<dbReference type="Gene3D" id="3.40.50.10260">
    <property type="entry name" value="YjeF N-terminal domain"/>
    <property type="match status" value="1"/>
</dbReference>
<dbReference type="HAMAP" id="MF_01966">
    <property type="entry name" value="NADHX_epimerase"/>
    <property type="match status" value="1"/>
</dbReference>
<feature type="binding site" evidence="17">
    <location>
        <position position="459"/>
    </location>
    <ligand>
        <name>(6S)-NADPHX</name>
        <dbReference type="ChEBI" id="CHEBI:64076"/>
    </ligand>
</feature>
<name>A0A8J4M3N7_9BACL</name>
<dbReference type="SUPFAM" id="SSF53613">
    <property type="entry name" value="Ribokinase-like"/>
    <property type="match status" value="1"/>
</dbReference>
<evidence type="ECO:0000256" key="8">
    <source>
        <dbReference type="ARBA" id="ARBA00022857"/>
    </source>
</evidence>
<comment type="similarity">
    <text evidence="18">Belongs to the NnrE/AIBP family.</text>
</comment>
<dbReference type="RefSeq" id="WP_213413835.1">
    <property type="nucleotide sequence ID" value="NZ_BOVK01000067.1"/>
</dbReference>
<comment type="catalytic activity">
    <reaction evidence="2 18 19">
        <text>(6R)-NADPHX = (6S)-NADPHX</text>
        <dbReference type="Rhea" id="RHEA:32227"/>
        <dbReference type="ChEBI" id="CHEBI:64076"/>
        <dbReference type="ChEBI" id="CHEBI:64077"/>
        <dbReference type="EC" id="5.1.99.6"/>
    </reaction>
</comment>
<dbReference type="HAMAP" id="MF_01965">
    <property type="entry name" value="NADHX_dehydratase"/>
    <property type="match status" value="1"/>
</dbReference>
<dbReference type="PROSITE" id="PS51383">
    <property type="entry name" value="YJEF_C_3"/>
    <property type="match status" value="1"/>
</dbReference>
<evidence type="ECO:0000256" key="18">
    <source>
        <dbReference type="HAMAP-Rule" id="MF_01966"/>
    </source>
</evidence>
<feature type="binding site" evidence="17">
    <location>
        <position position="392"/>
    </location>
    <ligand>
        <name>(6S)-NADPHX</name>
        <dbReference type="ChEBI" id="CHEBI:64076"/>
    </ligand>
</feature>
<evidence type="ECO:0000256" key="5">
    <source>
        <dbReference type="ARBA" id="ARBA00022723"/>
    </source>
</evidence>
<evidence type="ECO:0000256" key="12">
    <source>
        <dbReference type="ARBA" id="ARBA00023239"/>
    </source>
</evidence>
<dbReference type="PIRSF" id="PIRSF017184">
    <property type="entry name" value="Nnr"/>
    <property type="match status" value="1"/>
</dbReference>
<dbReference type="CDD" id="cd01171">
    <property type="entry name" value="YXKO-related"/>
    <property type="match status" value="1"/>
</dbReference>
<feature type="binding site" evidence="18">
    <location>
        <position position="129"/>
    </location>
    <ligand>
        <name>K(+)</name>
        <dbReference type="ChEBI" id="CHEBI:29103"/>
    </ligand>
</feature>
<dbReference type="PANTHER" id="PTHR12592">
    <property type="entry name" value="ATP-DEPENDENT (S)-NAD(P)H-HYDRATE DEHYDRATASE FAMILY MEMBER"/>
    <property type="match status" value="1"/>
</dbReference>
<feature type="binding site" evidence="17">
    <location>
        <position position="458"/>
    </location>
    <ligand>
        <name>AMP</name>
        <dbReference type="ChEBI" id="CHEBI:456215"/>
    </ligand>
</feature>
<comment type="caution">
    <text evidence="22">The sequence shown here is derived from an EMBL/GenBank/DDBJ whole genome shotgun (WGS) entry which is preliminary data.</text>
</comment>
<comment type="function">
    <text evidence="18">Catalyzes the epimerization of the S- and R-forms of NAD(P)HX, a damaged form of NAD(P)H that is a result of enzymatic or heat-dependent hydration. This is a prerequisite for the S-specific NAD(P)H-hydrate dehydratase to allow the repair of both epimers of NAD(P)HX.</text>
</comment>
<dbReference type="GO" id="GO:0052856">
    <property type="term" value="F:NAD(P)HX epimerase activity"/>
    <property type="evidence" value="ECO:0007669"/>
    <property type="project" value="UniProtKB-UniRule"/>
</dbReference>
<evidence type="ECO:0000313" key="22">
    <source>
        <dbReference type="EMBL" id="GIQ71029.1"/>
    </source>
</evidence>
<dbReference type="EMBL" id="BOVK01000067">
    <property type="protein sequence ID" value="GIQ71029.1"/>
    <property type="molecule type" value="Genomic_DNA"/>
</dbReference>
<keyword evidence="5 18" id="KW-0479">Metal-binding</keyword>
<feature type="domain" description="YjeF C-terminal" evidence="20">
    <location>
        <begin position="233"/>
        <end position="512"/>
    </location>
</feature>
<comment type="catalytic activity">
    <reaction evidence="15 17 19">
        <text>(6S)-NADHX + ADP = AMP + phosphate + NADH + H(+)</text>
        <dbReference type="Rhea" id="RHEA:32223"/>
        <dbReference type="ChEBI" id="CHEBI:15378"/>
        <dbReference type="ChEBI" id="CHEBI:43474"/>
        <dbReference type="ChEBI" id="CHEBI:57945"/>
        <dbReference type="ChEBI" id="CHEBI:64074"/>
        <dbReference type="ChEBI" id="CHEBI:456215"/>
        <dbReference type="ChEBI" id="CHEBI:456216"/>
        <dbReference type="EC" id="4.2.1.136"/>
    </reaction>
</comment>
<keyword evidence="7 17" id="KW-0067">ATP-binding</keyword>
<dbReference type="InterPro" id="IPR029056">
    <property type="entry name" value="Ribokinase-like"/>
</dbReference>
<dbReference type="NCBIfam" id="TIGR00197">
    <property type="entry name" value="yjeF_nterm"/>
    <property type="match status" value="1"/>
</dbReference>
<comment type="function">
    <text evidence="14 19">Bifunctional enzyme that catalyzes the epimerization of the S- and R-forms of NAD(P)HX and the dehydration of the S-form of NAD(P)HX at the expense of ADP, which is converted to AMP. This allows the repair of both epimers of NAD(P)HX, a damaged form of NAD(P)H that is a result of enzymatic or heat-dependent hydration.</text>
</comment>
<feature type="binding site" evidence="18">
    <location>
        <begin position="63"/>
        <end position="67"/>
    </location>
    <ligand>
        <name>(6S)-NADPHX</name>
        <dbReference type="ChEBI" id="CHEBI:64076"/>
    </ligand>
</feature>
<evidence type="ECO:0000256" key="7">
    <source>
        <dbReference type="ARBA" id="ARBA00022840"/>
    </source>
</evidence>
<evidence type="ECO:0000256" key="11">
    <source>
        <dbReference type="ARBA" id="ARBA00023235"/>
    </source>
</evidence>
<keyword evidence="11 18" id="KW-0413">Isomerase</keyword>
<feature type="binding site" evidence="17">
    <location>
        <position position="339"/>
    </location>
    <ligand>
        <name>(6S)-NADPHX</name>
        <dbReference type="ChEBI" id="CHEBI:64076"/>
    </ligand>
</feature>
<comment type="caution">
    <text evidence="18">Lacks conserved residue(s) required for the propagation of feature annotation.</text>
</comment>
<evidence type="ECO:0000256" key="15">
    <source>
        <dbReference type="ARBA" id="ARBA00048238"/>
    </source>
</evidence>
<dbReference type="NCBIfam" id="TIGR00196">
    <property type="entry name" value="yjeF_cterm"/>
    <property type="match status" value="1"/>
</dbReference>
<feature type="binding site" evidence="17">
    <location>
        <position position="268"/>
    </location>
    <ligand>
        <name>(6S)-NADPHX</name>
        <dbReference type="ChEBI" id="CHEBI:64076"/>
    </ligand>
</feature>
<keyword evidence="23" id="KW-1185">Reference proteome</keyword>
<evidence type="ECO:0000313" key="23">
    <source>
        <dbReference type="Proteomes" id="UP000677918"/>
    </source>
</evidence>
<dbReference type="PROSITE" id="PS01050">
    <property type="entry name" value="YJEF_C_2"/>
    <property type="match status" value="1"/>
</dbReference>
<dbReference type="GO" id="GO:0110051">
    <property type="term" value="P:metabolite repair"/>
    <property type="evidence" value="ECO:0007669"/>
    <property type="project" value="TreeGrafter"/>
</dbReference>
<reference evidence="22" key="1">
    <citation type="submission" date="2021-04" db="EMBL/GenBank/DDBJ databases">
        <title>Draft genome sequence of Xylanibacillus composti strain K13.</title>
        <authorList>
            <person name="Uke A."/>
            <person name="Chhe C."/>
            <person name="Baramee S."/>
            <person name="Kosugi A."/>
        </authorList>
    </citation>
    <scope>NUCLEOTIDE SEQUENCE</scope>
    <source>
        <strain evidence="22">K13</strain>
    </source>
</reference>
<dbReference type="EC" id="4.2.1.136" evidence="19"/>
<keyword evidence="13" id="KW-0511">Multifunctional enzyme</keyword>
<dbReference type="GO" id="GO:0046496">
    <property type="term" value="P:nicotinamide nucleotide metabolic process"/>
    <property type="evidence" value="ECO:0007669"/>
    <property type="project" value="UniProtKB-UniRule"/>
</dbReference>
<dbReference type="InterPro" id="IPR036652">
    <property type="entry name" value="YjeF_N_dom_sf"/>
</dbReference>
<evidence type="ECO:0000256" key="16">
    <source>
        <dbReference type="ARBA" id="ARBA00049209"/>
    </source>
</evidence>
<organism evidence="22 23">
    <name type="scientific">Xylanibacillus composti</name>
    <dbReference type="NCBI Taxonomy" id="1572762"/>
    <lineage>
        <taxon>Bacteria</taxon>
        <taxon>Bacillati</taxon>
        <taxon>Bacillota</taxon>
        <taxon>Bacilli</taxon>
        <taxon>Bacillales</taxon>
        <taxon>Paenibacillaceae</taxon>
        <taxon>Xylanibacillus</taxon>
    </lineage>
</organism>
<evidence type="ECO:0000256" key="13">
    <source>
        <dbReference type="ARBA" id="ARBA00023268"/>
    </source>
</evidence>
<feature type="binding site" evidence="17">
    <location>
        <begin position="429"/>
        <end position="433"/>
    </location>
    <ligand>
        <name>AMP</name>
        <dbReference type="ChEBI" id="CHEBI:456215"/>
    </ligand>
</feature>
<dbReference type="Pfam" id="PF03853">
    <property type="entry name" value="YjeF_N"/>
    <property type="match status" value="1"/>
</dbReference>
<dbReference type="InterPro" id="IPR017953">
    <property type="entry name" value="Carbohydrate_kinase_pred_CS"/>
</dbReference>
<keyword evidence="10 17" id="KW-0520">NAD</keyword>
<feature type="binding site" evidence="18">
    <location>
        <position position="64"/>
    </location>
    <ligand>
        <name>K(+)</name>
        <dbReference type="ChEBI" id="CHEBI:29103"/>
    </ligand>
</feature>